<evidence type="ECO:0000313" key="1">
    <source>
        <dbReference type="EMBL" id="KAE9396953.1"/>
    </source>
</evidence>
<proteinExistence type="predicted"/>
<gene>
    <name evidence="1" type="ORF">BT96DRAFT_996228</name>
</gene>
<name>A0A6A4HGJ7_9AGAR</name>
<reference evidence="1" key="1">
    <citation type="journal article" date="2019" name="Environ. Microbiol.">
        <title>Fungal ecological strategies reflected in gene transcription - a case study of two litter decomposers.</title>
        <authorList>
            <person name="Barbi F."/>
            <person name="Kohler A."/>
            <person name="Barry K."/>
            <person name="Baskaran P."/>
            <person name="Daum C."/>
            <person name="Fauchery L."/>
            <person name="Ihrmark K."/>
            <person name="Kuo A."/>
            <person name="LaButti K."/>
            <person name="Lipzen A."/>
            <person name="Morin E."/>
            <person name="Grigoriev I.V."/>
            <person name="Henrissat B."/>
            <person name="Lindahl B."/>
            <person name="Martin F."/>
        </authorList>
    </citation>
    <scope>NUCLEOTIDE SEQUENCE</scope>
    <source>
        <strain evidence="1">JB14</strain>
    </source>
</reference>
<dbReference type="Proteomes" id="UP000799118">
    <property type="component" value="Unassembled WGS sequence"/>
</dbReference>
<dbReference type="EMBL" id="ML769505">
    <property type="protein sequence ID" value="KAE9396953.1"/>
    <property type="molecule type" value="Genomic_DNA"/>
</dbReference>
<organism evidence="1 2">
    <name type="scientific">Gymnopus androsaceus JB14</name>
    <dbReference type="NCBI Taxonomy" id="1447944"/>
    <lineage>
        <taxon>Eukaryota</taxon>
        <taxon>Fungi</taxon>
        <taxon>Dikarya</taxon>
        <taxon>Basidiomycota</taxon>
        <taxon>Agaricomycotina</taxon>
        <taxon>Agaricomycetes</taxon>
        <taxon>Agaricomycetidae</taxon>
        <taxon>Agaricales</taxon>
        <taxon>Marasmiineae</taxon>
        <taxon>Omphalotaceae</taxon>
        <taxon>Gymnopus</taxon>
    </lineage>
</organism>
<evidence type="ECO:0000313" key="2">
    <source>
        <dbReference type="Proteomes" id="UP000799118"/>
    </source>
</evidence>
<dbReference type="AlphaFoldDB" id="A0A6A4HGJ7"/>
<protein>
    <submittedName>
        <fullName evidence="1">Uncharacterized protein</fullName>
    </submittedName>
</protein>
<keyword evidence="2" id="KW-1185">Reference proteome</keyword>
<accession>A0A6A4HGJ7</accession>
<sequence length="282" mass="33107">MQKRRSFASAKRRYNIDLYAWKENIARFPDCALQEPRKQDYVGLITDTTNPSQRIHHSFDFHQDFIARKSLALYLLPSYVHAKKLGQVARFLREAAYTWLFVFPEDCTPGCKPIDQHSNRLTAIVYCDDYPKDPEENLKRFLWRTLPDNAERIHRHDTLANHTIAMQTQEAGLRIRQYILEHGTAEAAENRGFLEVAIYRFLRKAEKISNATVTPIQKDTWGNKLSFAFGCWSLRYLLPFTFLSVHVPFSHYLPFTNAPEMEPCSELHPWDDNLAWVYPEHD</sequence>